<feature type="signal peptide" evidence="2">
    <location>
        <begin position="1"/>
        <end position="16"/>
    </location>
</feature>
<sequence length="210" mass="21687">LCFLAGIGQLVLPAVGLRPDNCCQWCRHRKQEKEAKAAIAPRRVHVKPAEASSVPAAGKTAGRPTPLSPTPQLVASAARPTPLNSAGRPTPPSSSSKVQASSTSANVAARQPPIPGAKAPLASPTLSTAASQLGRSAEPPPAQPSVDRGGREADLVEVTPKPDKLKAMLARTEEAMQMLQGMQAPTRVSAPAAQGQRPRPLLGQAPRGKP</sequence>
<protein>
    <submittedName>
        <fullName evidence="3">Uncharacterized protein</fullName>
    </submittedName>
</protein>
<dbReference type="InterPro" id="IPR036008">
    <property type="entry name" value="Aconitase_4Fe-4S_dom"/>
</dbReference>
<evidence type="ECO:0000313" key="3">
    <source>
        <dbReference type="EMBL" id="CAE8618764.1"/>
    </source>
</evidence>
<dbReference type="SUPFAM" id="SSF53732">
    <property type="entry name" value="Aconitase iron-sulfur domain"/>
    <property type="match status" value="1"/>
</dbReference>
<evidence type="ECO:0000313" key="4">
    <source>
        <dbReference type="Proteomes" id="UP000654075"/>
    </source>
</evidence>
<dbReference type="AlphaFoldDB" id="A0A813FXL2"/>
<evidence type="ECO:0000256" key="2">
    <source>
        <dbReference type="SAM" id="SignalP"/>
    </source>
</evidence>
<feature type="compositionally biased region" description="Low complexity" evidence="1">
    <location>
        <begin position="93"/>
        <end position="104"/>
    </location>
</feature>
<evidence type="ECO:0000256" key="1">
    <source>
        <dbReference type="SAM" id="MobiDB-lite"/>
    </source>
</evidence>
<feature type="region of interest" description="Disordered" evidence="1">
    <location>
        <begin position="182"/>
        <end position="210"/>
    </location>
</feature>
<comment type="caution">
    <text evidence="3">The sequence shown here is derived from an EMBL/GenBank/DDBJ whole genome shotgun (WGS) entry which is preliminary data.</text>
</comment>
<organism evidence="3 4">
    <name type="scientific">Polarella glacialis</name>
    <name type="common">Dinoflagellate</name>
    <dbReference type="NCBI Taxonomy" id="89957"/>
    <lineage>
        <taxon>Eukaryota</taxon>
        <taxon>Sar</taxon>
        <taxon>Alveolata</taxon>
        <taxon>Dinophyceae</taxon>
        <taxon>Suessiales</taxon>
        <taxon>Suessiaceae</taxon>
        <taxon>Polarella</taxon>
    </lineage>
</organism>
<gene>
    <name evidence="3" type="ORF">PGLA1383_LOCUS36363</name>
</gene>
<proteinExistence type="predicted"/>
<feature type="region of interest" description="Disordered" evidence="1">
    <location>
        <begin position="37"/>
        <end position="153"/>
    </location>
</feature>
<feature type="non-terminal residue" evidence="3">
    <location>
        <position position="210"/>
    </location>
</feature>
<feature type="compositionally biased region" description="Polar residues" evidence="1">
    <location>
        <begin position="124"/>
        <end position="134"/>
    </location>
</feature>
<accession>A0A813FXL2</accession>
<reference evidence="3" key="1">
    <citation type="submission" date="2021-02" db="EMBL/GenBank/DDBJ databases">
        <authorList>
            <person name="Dougan E. K."/>
            <person name="Rhodes N."/>
            <person name="Thang M."/>
            <person name="Chan C."/>
        </authorList>
    </citation>
    <scope>NUCLEOTIDE SEQUENCE</scope>
</reference>
<name>A0A813FXL2_POLGL</name>
<dbReference type="Proteomes" id="UP000654075">
    <property type="component" value="Unassembled WGS sequence"/>
</dbReference>
<keyword evidence="4" id="KW-1185">Reference proteome</keyword>
<keyword evidence="2" id="KW-0732">Signal</keyword>
<dbReference type="EMBL" id="CAJNNV010026667">
    <property type="protein sequence ID" value="CAE8618764.1"/>
    <property type="molecule type" value="Genomic_DNA"/>
</dbReference>
<feature type="chain" id="PRO_5032802754" evidence="2">
    <location>
        <begin position="17"/>
        <end position="210"/>
    </location>
</feature>